<evidence type="ECO:0000256" key="1">
    <source>
        <dbReference type="SAM" id="MobiDB-lite"/>
    </source>
</evidence>
<feature type="region of interest" description="Disordered" evidence="1">
    <location>
        <begin position="1"/>
        <end position="24"/>
    </location>
</feature>
<evidence type="ECO:0000313" key="3">
    <source>
        <dbReference type="Proteomes" id="UP000275401"/>
    </source>
</evidence>
<protein>
    <submittedName>
        <fullName evidence="2">Uncharacterized protein</fullName>
    </submittedName>
</protein>
<accession>A0A3M8W9T4</accession>
<sequence length="97" mass="10434">MSAQPRSREADQSAGSAAPRTSWFHIRPRLDAANSTAHRAVAQIRRITMHSQPAGGDAGWAPSAQSQPITSDDTAPDHGPFAVVYTSPHWYSQTAPQ</sequence>
<dbReference type="AlphaFoldDB" id="A0A3M8W9T4"/>
<evidence type="ECO:0000313" key="2">
    <source>
        <dbReference type="EMBL" id="RNG26574.1"/>
    </source>
</evidence>
<reference evidence="2 3" key="1">
    <citation type="submission" date="2018-11" db="EMBL/GenBank/DDBJ databases">
        <title>The Potential of Streptomyces as Biocontrol Agents against the Tomato grey mould, Botrytis cinerea (Gray mold) Frontiers in Microbiology.</title>
        <authorList>
            <person name="Li D."/>
        </authorList>
    </citation>
    <scope>NUCLEOTIDE SEQUENCE [LARGE SCALE GENOMIC DNA]</scope>
    <source>
        <strain evidence="2 3">NEAU-LD23</strain>
    </source>
</reference>
<dbReference type="EMBL" id="RIBZ01000185">
    <property type="protein sequence ID" value="RNG26574.1"/>
    <property type="molecule type" value="Genomic_DNA"/>
</dbReference>
<organism evidence="2 3">
    <name type="scientific">Streptomyces botrytidirepellens</name>
    <dbReference type="NCBI Taxonomy" id="2486417"/>
    <lineage>
        <taxon>Bacteria</taxon>
        <taxon>Bacillati</taxon>
        <taxon>Actinomycetota</taxon>
        <taxon>Actinomycetes</taxon>
        <taxon>Kitasatosporales</taxon>
        <taxon>Streptomycetaceae</taxon>
        <taxon>Streptomyces</taxon>
    </lineage>
</organism>
<feature type="compositionally biased region" description="Basic and acidic residues" evidence="1">
    <location>
        <begin position="1"/>
        <end position="11"/>
    </location>
</feature>
<keyword evidence="3" id="KW-1185">Reference proteome</keyword>
<feature type="compositionally biased region" description="Polar residues" evidence="1">
    <location>
        <begin position="63"/>
        <end position="73"/>
    </location>
</feature>
<proteinExistence type="predicted"/>
<dbReference type="Proteomes" id="UP000275401">
    <property type="component" value="Unassembled WGS sequence"/>
</dbReference>
<feature type="region of interest" description="Disordered" evidence="1">
    <location>
        <begin position="47"/>
        <end position="83"/>
    </location>
</feature>
<feature type="non-terminal residue" evidence="2">
    <location>
        <position position="97"/>
    </location>
</feature>
<comment type="caution">
    <text evidence="2">The sequence shown here is derived from an EMBL/GenBank/DDBJ whole genome shotgun (WGS) entry which is preliminary data.</text>
</comment>
<name>A0A3M8W9T4_9ACTN</name>
<gene>
    <name evidence="2" type="ORF">EEJ42_14635</name>
</gene>